<dbReference type="GO" id="GO:0005737">
    <property type="term" value="C:cytoplasm"/>
    <property type="evidence" value="ECO:0007669"/>
    <property type="project" value="TreeGrafter"/>
</dbReference>
<dbReference type="InterPro" id="IPR036291">
    <property type="entry name" value="NAD(P)-bd_dom_sf"/>
</dbReference>
<protein>
    <recommendedName>
        <fullName evidence="4">NAD(P)-binding protein</fullName>
    </recommendedName>
</protein>
<dbReference type="AlphaFoldDB" id="A0A1E7ESQ2"/>
<dbReference type="PANTHER" id="PTHR43544:SF2">
    <property type="entry name" value="OXIDOREDUCTASE"/>
    <property type="match status" value="1"/>
</dbReference>
<dbReference type="OrthoDB" id="191139at2759"/>
<evidence type="ECO:0000256" key="1">
    <source>
        <dbReference type="SAM" id="MobiDB-lite"/>
    </source>
</evidence>
<dbReference type="Gene3D" id="3.40.50.720">
    <property type="entry name" value="NAD(P)-binding Rossmann-like Domain"/>
    <property type="match status" value="1"/>
</dbReference>
<feature type="region of interest" description="Disordered" evidence="1">
    <location>
        <begin position="1"/>
        <end position="22"/>
    </location>
</feature>
<dbReference type="InParanoid" id="A0A1E7ESQ2"/>
<organism evidence="2 3">
    <name type="scientific">Fragilariopsis cylindrus CCMP1102</name>
    <dbReference type="NCBI Taxonomy" id="635003"/>
    <lineage>
        <taxon>Eukaryota</taxon>
        <taxon>Sar</taxon>
        <taxon>Stramenopiles</taxon>
        <taxon>Ochrophyta</taxon>
        <taxon>Bacillariophyta</taxon>
        <taxon>Bacillariophyceae</taxon>
        <taxon>Bacillariophycidae</taxon>
        <taxon>Bacillariales</taxon>
        <taxon>Bacillariaceae</taxon>
        <taxon>Fragilariopsis</taxon>
    </lineage>
</organism>
<reference evidence="2 3" key="1">
    <citation type="submission" date="2016-09" db="EMBL/GenBank/DDBJ databases">
        <title>Extensive genetic diversity and differential bi-allelic expression allows diatom success in the polar Southern Ocean.</title>
        <authorList>
            <consortium name="DOE Joint Genome Institute"/>
            <person name="Mock T."/>
            <person name="Otillar R.P."/>
            <person name="Strauss J."/>
            <person name="Dupont C."/>
            <person name="Frickenhaus S."/>
            <person name="Maumus F."/>
            <person name="Mcmullan M."/>
            <person name="Sanges R."/>
            <person name="Schmutz J."/>
            <person name="Toseland A."/>
            <person name="Valas R."/>
            <person name="Veluchamy A."/>
            <person name="Ward B.J."/>
            <person name="Allen A."/>
            <person name="Barry K."/>
            <person name="Falciatore A."/>
            <person name="Ferrante M."/>
            <person name="Fortunato A.E."/>
            <person name="Gloeckner G."/>
            <person name="Gruber A."/>
            <person name="Hipkin R."/>
            <person name="Janech M."/>
            <person name="Kroth P."/>
            <person name="Leese F."/>
            <person name="Lindquist E."/>
            <person name="Lyon B.R."/>
            <person name="Martin J."/>
            <person name="Mayer C."/>
            <person name="Parker M."/>
            <person name="Quesneville H."/>
            <person name="Raymond J."/>
            <person name="Uhlig C."/>
            <person name="Valentin K.U."/>
            <person name="Worden A.Z."/>
            <person name="Armbrust E.V."/>
            <person name="Bowler C."/>
            <person name="Green B."/>
            <person name="Moulton V."/>
            <person name="Van Oosterhout C."/>
            <person name="Grigoriev I."/>
        </authorList>
    </citation>
    <scope>NUCLEOTIDE SEQUENCE [LARGE SCALE GENOMIC DNA]</scope>
    <source>
        <strain evidence="2 3">CCMP1102</strain>
    </source>
</reference>
<dbReference type="GO" id="GO:0016491">
    <property type="term" value="F:oxidoreductase activity"/>
    <property type="evidence" value="ECO:0007669"/>
    <property type="project" value="TreeGrafter"/>
</dbReference>
<dbReference type="SUPFAM" id="SSF51735">
    <property type="entry name" value="NAD(P)-binding Rossmann-fold domains"/>
    <property type="match status" value="1"/>
</dbReference>
<evidence type="ECO:0000313" key="2">
    <source>
        <dbReference type="EMBL" id="OEU08876.1"/>
    </source>
</evidence>
<dbReference type="EMBL" id="KV784378">
    <property type="protein sequence ID" value="OEU08876.1"/>
    <property type="molecule type" value="Genomic_DNA"/>
</dbReference>
<dbReference type="KEGG" id="fcy:FRACYDRAFT_271618"/>
<accession>A0A1E7ESQ2</accession>
<feature type="compositionally biased region" description="Acidic residues" evidence="1">
    <location>
        <begin position="1"/>
        <end position="10"/>
    </location>
</feature>
<proteinExistence type="predicted"/>
<name>A0A1E7ESQ2_9STRA</name>
<dbReference type="Proteomes" id="UP000095751">
    <property type="component" value="Unassembled WGS sequence"/>
</dbReference>
<dbReference type="InterPro" id="IPR051468">
    <property type="entry name" value="Fungal_SecMetab_SDRs"/>
</dbReference>
<sequence length="268" mass="29585">MTVDDDDVDNDNGSKAPSMVASTPTAVVATTATTTAAMTTTTTGAIETPFETTGMSHSAASSQLILCPEDVGISDDVLPKGLSDINNQQLDLRTTNSWLLKMDQISTPEVMECMFINAIAPFVLNSKLQPLLMKRDGIEKKESNGDGAGDDDDIRNRYVVNVSAMEGKFYRYKMSNHPHTNMAKSALNMMTRTVAEDLAKSHHIYMNSIDTGWINDENPLEIASRTAEVNNFQTPIDEIDAASRILDPIMTDTKIYGKFLKDYRETEW</sequence>
<keyword evidence="3" id="KW-1185">Reference proteome</keyword>
<evidence type="ECO:0008006" key="4">
    <source>
        <dbReference type="Google" id="ProtNLM"/>
    </source>
</evidence>
<evidence type="ECO:0000313" key="3">
    <source>
        <dbReference type="Proteomes" id="UP000095751"/>
    </source>
</evidence>
<dbReference type="PANTHER" id="PTHR43544">
    <property type="entry name" value="SHORT-CHAIN DEHYDROGENASE/REDUCTASE"/>
    <property type="match status" value="1"/>
</dbReference>
<gene>
    <name evidence="2" type="ORF">FRACYDRAFT_271618</name>
</gene>